<reference evidence="4" key="1">
    <citation type="submission" date="2022-08" db="EMBL/GenBank/DDBJ databases">
        <title>Novel Bdellovibrio Species Isolated from Svalbard: Designation Bdellovibrio svalbardensis.</title>
        <authorList>
            <person name="Mitchell R.J."/>
            <person name="Choi S.Y."/>
        </authorList>
    </citation>
    <scope>NUCLEOTIDE SEQUENCE</scope>
    <source>
        <strain evidence="4">PAP01</strain>
    </source>
</reference>
<dbReference type="InterPro" id="IPR003140">
    <property type="entry name" value="PLipase/COase/thioEstase"/>
</dbReference>
<sequence length="226" mass="25422">MRQLGKIHCQEINHDDNAPWVIFFHGYGADANDLKSLGDVIPTKKTYNWLFPNGPLEVPIGPGWTGRAWWNIDMMEIQRAMETGTHRDFSNDTPKGFEKSRDLAMEMIRQLKVPWNQIILGGFSQGAMLATELYLRAPETPKGLVIMSGTLVCQDQWKQLIPARAGQKFFQSHGEADQVLGFKQAQKLETLLNQNGMKGSLLGFRGGHEIPQQVVTKIGQYINDLG</sequence>
<dbReference type="SUPFAM" id="SSF53474">
    <property type="entry name" value="alpha/beta-Hydrolases"/>
    <property type="match status" value="1"/>
</dbReference>
<dbReference type="InterPro" id="IPR050565">
    <property type="entry name" value="LYPA1-2/EST-like"/>
</dbReference>
<keyword evidence="5" id="KW-1185">Reference proteome</keyword>
<evidence type="ECO:0000259" key="3">
    <source>
        <dbReference type="Pfam" id="PF02230"/>
    </source>
</evidence>
<comment type="caution">
    <text evidence="4">The sequence shown here is derived from an EMBL/GenBank/DDBJ whole genome shotgun (WGS) entry which is preliminary data.</text>
</comment>
<dbReference type="EMBL" id="JANRMI010000001">
    <property type="protein sequence ID" value="MDG0815539.1"/>
    <property type="molecule type" value="Genomic_DNA"/>
</dbReference>
<name>A0ABT6DHZ5_9BACT</name>
<dbReference type="Pfam" id="PF02230">
    <property type="entry name" value="Abhydrolase_2"/>
    <property type="match status" value="1"/>
</dbReference>
<dbReference type="InterPro" id="IPR029058">
    <property type="entry name" value="AB_hydrolase_fold"/>
</dbReference>
<gene>
    <name evidence="4" type="ORF">NWE73_04130</name>
</gene>
<dbReference type="PANTHER" id="PTHR10655">
    <property type="entry name" value="LYSOPHOSPHOLIPASE-RELATED"/>
    <property type="match status" value="1"/>
</dbReference>
<proteinExistence type="inferred from homology"/>
<evidence type="ECO:0000313" key="5">
    <source>
        <dbReference type="Proteomes" id="UP001152321"/>
    </source>
</evidence>
<organism evidence="4 5">
    <name type="scientific">Bdellovibrio svalbardensis</name>
    <dbReference type="NCBI Taxonomy" id="2972972"/>
    <lineage>
        <taxon>Bacteria</taxon>
        <taxon>Pseudomonadati</taxon>
        <taxon>Bdellovibrionota</taxon>
        <taxon>Bdellovibrionia</taxon>
        <taxon>Bdellovibrionales</taxon>
        <taxon>Pseudobdellovibrionaceae</taxon>
        <taxon>Bdellovibrio</taxon>
    </lineage>
</organism>
<dbReference type="Proteomes" id="UP001152321">
    <property type="component" value="Unassembled WGS sequence"/>
</dbReference>
<comment type="similarity">
    <text evidence="1">Belongs to the AB hydrolase superfamily. AB hydrolase 2 family.</text>
</comment>
<accession>A0ABT6DHZ5</accession>
<dbReference type="Gene3D" id="3.40.50.1820">
    <property type="entry name" value="alpha/beta hydrolase"/>
    <property type="match status" value="1"/>
</dbReference>
<dbReference type="PANTHER" id="PTHR10655:SF17">
    <property type="entry name" value="LYSOPHOSPHOLIPASE-LIKE PROTEIN 1"/>
    <property type="match status" value="1"/>
</dbReference>
<dbReference type="RefSeq" id="WP_277577014.1">
    <property type="nucleotide sequence ID" value="NZ_JANRMI010000001.1"/>
</dbReference>
<feature type="domain" description="Phospholipase/carboxylesterase/thioesterase" evidence="3">
    <location>
        <begin position="15"/>
        <end position="223"/>
    </location>
</feature>
<evidence type="ECO:0000256" key="2">
    <source>
        <dbReference type="ARBA" id="ARBA00022801"/>
    </source>
</evidence>
<evidence type="ECO:0000256" key="1">
    <source>
        <dbReference type="ARBA" id="ARBA00006499"/>
    </source>
</evidence>
<keyword evidence="2" id="KW-0378">Hydrolase</keyword>
<protein>
    <submittedName>
        <fullName evidence="4">Serine esterase</fullName>
    </submittedName>
</protein>
<evidence type="ECO:0000313" key="4">
    <source>
        <dbReference type="EMBL" id="MDG0815539.1"/>
    </source>
</evidence>